<accession>A0A377GC78</accession>
<dbReference type="AlphaFoldDB" id="A0A377GC78"/>
<protein>
    <submittedName>
        <fullName evidence="1">Uncharacterized protein</fullName>
    </submittedName>
</protein>
<gene>
    <name evidence="1" type="ORF">NCTC11370_02401</name>
</gene>
<evidence type="ECO:0000313" key="2">
    <source>
        <dbReference type="Proteomes" id="UP000254554"/>
    </source>
</evidence>
<dbReference type="EMBL" id="UGGT01000001">
    <property type="protein sequence ID" value="STO22314.1"/>
    <property type="molecule type" value="Genomic_DNA"/>
</dbReference>
<dbReference type="OrthoDB" id="5653857at2"/>
<dbReference type="Proteomes" id="UP000254554">
    <property type="component" value="Unassembled WGS sequence"/>
</dbReference>
<evidence type="ECO:0000313" key="1">
    <source>
        <dbReference type="EMBL" id="STO22314.1"/>
    </source>
</evidence>
<reference evidence="1 2" key="1">
    <citation type="submission" date="2018-06" db="EMBL/GenBank/DDBJ databases">
        <authorList>
            <consortium name="Pathogen Informatics"/>
            <person name="Doyle S."/>
        </authorList>
    </citation>
    <scope>NUCLEOTIDE SEQUENCE [LARGE SCALE GENOMIC DNA]</scope>
    <source>
        <strain evidence="1 2">NCTC11370</strain>
    </source>
</reference>
<keyword evidence="2" id="KW-1185">Reference proteome</keyword>
<proteinExistence type="predicted"/>
<dbReference type="RefSeq" id="WP_019350114.1">
    <property type="nucleotide sequence ID" value="NZ_UGGT01000001.1"/>
</dbReference>
<name>A0A377GC78_9GAMM</name>
<organism evidence="1 2">
    <name type="scientific">Fluoribacter dumoffii</name>
    <dbReference type="NCBI Taxonomy" id="463"/>
    <lineage>
        <taxon>Bacteria</taxon>
        <taxon>Pseudomonadati</taxon>
        <taxon>Pseudomonadota</taxon>
        <taxon>Gammaproteobacteria</taxon>
        <taxon>Legionellales</taxon>
        <taxon>Legionellaceae</taxon>
        <taxon>Fluoribacter</taxon>
    </lineage>
</organism>
<sequence>MNEINIELLKNLLDEASHCMHSSENLLQEMLETPIEEESSMEDTVFSIKLVLQYRLGSQDALSALLSIDQNLLYLLGIQPRHSRTMNLDRLAYALGEEDLKQVLHALSLLVNSLLKITHRYHQNHLSFVVSHQKKTLKPHPLVKGLQKLVSQQNHFLSLIQKFAENITLLLEYQSVGPVLDHIAALRGPISQFYQAIVHGLGEAKLLYERINKKDLLEQKLEFLLKQTEEVLHARPSLYRPHPPSPALTPLRKLSAEQLEQRASAKRLRPFF</sequence>
<dbReference type="GeneID" id="93293169"/>